<proteinExistence type="predicted"/>
<evidence type="ECO:0000256" key="1">
    <source>
        <dbReference type="SAM" id="Phobius"/>
    </source>
</evidence>
<keyword evidence="1" id="KW-0812">Transmembrane</keyword>
<feature type="transmembrane region" description="Helical" evidence="1">
    <location>
        <begin position="231"/>
        <end position="254"/>
    </location>
</feature>
<reference evidence="2 3" key="1">
    <citation type="submission" date="2012-06" db="EMBL/GenBank/DDBJ databases">
        <title>Finished chromosome of genome of Microcoleus sp. PCC 7113.</title>
        <authorList>
            <consortium name="US DOE Joint Genome Institute"/>
            <person name="Gugger M."/>
            <person name="Coursin T."/>
            <person name="Rippka R."/>
            <person name="Tandeau De Marsac N."/>
            <person name="Huntemann M."/>
            <person name="Wei C.-L."/>
            <person name="Han J."/>
            <person name="Detter J.C."/>
            <person name="Han C."/>
            <person name="Tapia R."/>
            <person name="Chen A."/>
            <person name="Kyrpides N."/>
            <person name="Mavromatis K."/>
            <person name="Markowitz V."/>
            <person name="Szeto E."/>
            <person name="Ivanova N."/>
            <person name="Pagani I."/>
            <person name="Pati A."/>
            <person name="Goodwin L."/>
            <person name="Nordberg H.P."/>
            <person name="Cantor M.N."/>
            <person name="Hua S.X."/>
            <person name="Woyke T."/>
            <person name="Kerfeld C.A."/>
        </authorList>
    </citation>
    <scope>NUCLEOTIDE SEQUENCE [LARGE SCALE GENOMIC DNA]</scope>
    <source>
        <strain evidence="2 3">PCC 7113</strain>
    </source>
</reference>
<evidence type="ECO:0000313" key="3">
    <source>
        <dbReference type="Proteomes" id="UP000010471"/>
    </source>
</evidence>
<dbReference type="eggNOG" id="ENOG502ZBK0">
    <property type="taxonomic scope" value="Bacteria"/>
</dbReference>
<dbReference type="Proteomes" id="UP000010471">
    <property type="component" value="Chromosome"/>
</dbReference>
<dbReference type="KEGG" id="mic:Mic7113_4289"/>
<protein>
    <recommendedName>
        <fullName evidence="4">DUF3153 domain-containing protein</fullName>
    </recommendedName>
</protein>
<dbReference type="PROSITE" id="PS51257">
    <property type="entry name" value="PROKAR_LIPOPROTEIN"/>
    <property type="match status" value="1"/>
</dbReference>
<dbReference type="EMBL" id="CP003630">
    <property type="protein sequence ID" value="AFZ19988.1"/>
    <property type="molecule type" value="Genomic_DNA"/>
</dbReference>
<dbReference type="HOGENOM" id="CLU_088265_0_0_3"/>
<keyword evidence="1" id="KW-0472">Membrane</keyword>
<keyword evidence="3" id="KW-1185">Reference proteome</keyword>
<dbReference type="STRING" id="1173027.Mic7113_4289"/>
<keyword evidence="1" id="KW-1133">Transmembrane helix</keyword>
<dbReference type="AlphaFoldDB" id="K9WIF8"/>
<gene>
    <name evidence="2" type="ORF">Mic7113_4289</name>
</gene>
<dbReference type="InterPro" id="IPR021499">
    <property type="entry name" value="DUF3153"/>
</dbReference>
<accession>K9WIF8</accession>
<dbReference type="PATRIC" id="fig|1173027.3.peg.4739"/>
<name>K9WIF8_9CYAN</name>
<organism evidence="2 3">
    <name type="scientific">Allocoleopsis franciscana PCC 7113</name>
    <dbReference type="NCBI Taxonomy" id="1173027"/>
    <lineage>
        <taxon>Bacteria</taxon>
        <taxon>Bacillati</taxon>
        <taxon>Cyanobacteriota</taxon>
        <taxon>Cyanophyceae</taxon>
        <taxon>Coleofasciculales</taxon>
        <taxon>Coleofasciculaceae</taxon>
        <taxon>Allocoleopsis</taxon>
        <taxon>Allocoleopsis franciscana</taxon>
    </lineage>
</organism>
<sequence length="277" mass="31104">MKPAIVNLLPFWRQILGRLRVLWVILLPALLLSGCVEYDVGVNFQGQHHGAIVQHIKLGEQLTSFSNEQAQEWLKSIEQRARQLDGKTQRLSEQEVRVTIPFSNGTELESKFNQFFNPTAKKKSPAKAGVPLDLPSLDSKFYLNQGNWFFVQRNHLIYDLDLRSLGVLSSNGNVIISPSSLLDLQFSLETPWGARSVTQGENAIPLAVYENGHQLVWKLQPGQMNHLEAVFWLPSPLGVGTVAIVLLVLGGYYLKYKAFPWTMTQPVASPTLSKVQE</sequence>
<evidence type="ECO:0008006" key="4">
    <source>
        <dbReference type="Google" id="ProtNLM"/>
    </source>
</evidence>
<dbReference type="Pfam" id="PF11353">
    <property type="entry name" value="DUF3153"/>
    <property type="match status" value="1"/>
</dbReference>
<evidence type="ECO:0000313" key="2">
    <source>
        <dbReference type="EMBL" id="AFZ19988.1"/>
    </source>
</evidence>
<dbReference type="RefSeq" id="WP_015184124.1">
    <property type="nucleotide sequence ID" value="NC_019738.1"/>
</dbReference>